<dbReference type="AlphaFoldDB" id="K1QJ68"/>
<dbReference type="EMBL" id="JH817105">
    <property type="protein sequence ID" value="EKC36817.1"/>
    <property type="molecule type" value="Genomic_DNA"/>
</dbReference>
<sequence length="109" mass="12023">MEILEPSGRGADFFGLTHPVIQNLIQSSPGAKRCSNYKWVKFEISKTDTNESVGTEMLQDPTIGYDAFRVALIKGKSLSHYGRGIKHQMPFESSGSLRSLLMTKTAGKT</sequence>
<proteinExistence type="predicted"/>
<reference evidence="1" key="1">
    <citation type="journal article" date="2012" name="Nature">
        <title>The oyster genome reveals stress adaptation and complexity of shell formation.</title>
        <authorList>
            <person name="Zhang G."/>
            <person name="Fang X."/>
            <person name="Guo X."/>
            <person name="Li L."/>
            <person name="Luo R."/>
            <person name="Xu F."/>
            <person name="Yang P."/>
            <person name="Zhang L."/>
            <person name="Wang X."/>
            <person name="Qi H."/>
            <person name="Xiong Z."/>
            <person name="Que H."/>
            <person name="Xie Y."/>
            <person name="Holland P.W."/>
            <person name="Paps J."/>
            <person name="Zhu Y."/>
            <person name="Wu F."/>
            <person name="Chen Y."/>
            <person name="Wang J."/>
            <person name="Peng C."/>
            <person name="Meng J."/>
            <person name="Yang L."/>
            <person name="Liu J."/>
            <person name="Wen B."/>
            <person name="Zhang N."/>
            <person name="Huang Z."/>
            <person name="Zhu Q."/>
            <person name="Feng Y."/>
            <person name="Mount A."/>
            <person name="Hedgecock D."/>
            <person name="Xu Z."/>
            <person name="Liu Y."/>
            <person name="Domazet-Loso T."/>
            <person name="Du Y."/>
            <person name="Sun X."/>
            <person name="Zhang S."/>
            <person name="Liu B."/>
            <person name="Cheng P."/>
            <person name="Jiang X."/>
            <person name="Li J."/>
            <person name="Fan D."/>
            <person name="Wang W."/>
            <person name="Fu W."/>
            <person name="Wang T."/>
            <person name="Wang B."/>
            <person name="Zhang J."/>
            <person name="Peng Z."/>
            <person name="Li Y."/>
            <person name="Li N."/>
            <person name="Wang J."/>
            <person name="Chen M."/>
            <person name="He Y."/>
            <person name="Tan F."/>
            <person name="Song X."/>
            <person name="Zheng Q."/>
            <person name="Huang R."/>
            <person name="Yang H."/>
            <person name="Du X."/>
            <person name="Chen L."/>
            <person name="Yang M."/>
            <person name="Gaffney P.M."/>
            <person name="Wang S."/>
            <person name="Luo L."/>
            <person name="She Z."/>
            <person name="Ming Y."/>
            <person name="Huang W."/>
            <person name="Zhang S."/>
            <person name="Huang B."/>
            <person name="Zhang Y."/>
            <person name="Qu T."/>
            <person name="Ni P."/>
            <person name="Miao G."/>
            <person name="Wang J."/>
            <person name="Wang Q."/>
            <person name="Steinberg C.E."/>
            <person name="Wang H."/>
            <person name="Li N."/>
            <person name="Qian L."/>
            <person name="Zhang G."/>
            <person name="Li Y."/>
            <person name="Yang H."/>
            <person name="Liu X."/>
            <person name="Wang J."/>
            <person name="Yin Y."/>
            <person name="Wang J."/>
        </authorList>
    </citation>
    <scope>NUCLEOTIDE SEQUENCE [LARGE SCALE GENOMIC DNA]</scope>
    <source>
        <strain evidence="1">05x7-T-G4-1.051#20</strain>
    </source>
</reference>
<organism evidence="1">
    <name type="scientific">Magallana gigas</name>
    <name type="common">Pacific oyster</name>
    <name type="synonym">Crassostrea gigas</name>
    <dbReference type="NCBI Taxonomy" id="29159"/>
    <lineage>
        <taxon>Eukaryota</taxon>
        <taxon>Metazoa</taxon>
        <taxon>Spiralia</taxon>
        <taxon>Lophotrochozoa</taxon>
        <taxon>Mollusca</taxon>
        <taxon>Bivalvia</taxon>
        <taxon>Autobranchia</taxon>
        <taxon>Pteriomorphia</taxon>
        <taxon>Ostreida</taxon>
        <taxon>Ostreoidea</taxon>
        <taxon>Ostreidae</taxon>
        <taxon>Magallana</taxon>
    </lineage>
</organism>
<dbReference type="GO" id="GO:0005634">
    <property type="term" value="C:nucleus"/>
    <property type="evidence" value="ECO:0007669"/>
    <property type="project" value="InterPro"/>
</dbReference>
<gene>
    <name evidence="1" type="ORF">CGI_10022768</name>
</gene>
<dbReference type="PROSITE" id="PS51543">
    <property type="entry name" value="FYRC"/>
    <property type="match status" value="1"/>
</dbReference>
<evidence type="ECO:0000313" key="1">
    <source>
        <dbReference type="EMBL" id="EKC36817.1"/>
    </source>
</evidence>
<dbReference type="Pfam" id="PF05965">
    <property type="entry name" value="FYRC"/>
    <property type="match status" value="1"/>
</dbReference>
<dbReference type="Gene3D" id="3.30.160.360">
    <property type="match status" value="1"/>
</dbReference>
<accession>K1QJ68</accession>
<dbReference type="InParanoid" id="K1QJ68"/>
<protein>
    <submittedName>
        <fullName evidence="1">Transforming growth factor beta regulator 1</fullName>
    </submittedName>
</protein>
<dbReference type="HOGENOM" id="CLU_2186486_0_0_1"/>
<name>K1QJ68_MAGGI</name>
<dbReference type="InterPro" id="IPR003889">
    <property type="entry name" value="FYrich_C"/>
</dbReference>